<dbReference type="AlphaFoldDB" id="A0A0C9UWI0"/>
<gene>
    <name evidence="1" type="ORF">M422DRAFT_104947</name>
</gene>
<evidence type="ECO:0008006" key="3">
    <source>
        <dbReference type="Google" id="ProtNLM"/>
    </source>
</evidence>
<dbReference type="HOGENOM" id="CLU_132807_1_0_1"/>
<feature type="non-terminal residue" evidence="1">
    <location>
        <position position="1"/>
    </location>
</feature>
<dbReference type="OrthoDB" id="3211671at2759"/>
<accession>A0A0C9UWI0</accession>
<organism evidence="1 2">
    <name type="scientific">Sphaerobolus stellatus (strain SS14)</name>
    <dbReference type="NCBI Taxonomy" id="990650"/>
    <lineage>
        <taxon>Eukaryota</taxon>
        <taxon>Fungi</taxon>
        <taxon>Dikarya</taxon>
        <taxon>Basidiomycota</taxon>
        <taxon>Agaricomycotina</taxon>
        <taxon>Agaricomycetes</taxon>
        <taxon>Phallomycetidae</taxon>
        <taxon>Geastrales</taxon>
        <taxon>Sphaerobolaceae</taxon>
        <taxon>Sphaerobolus</taxon>
    </lineage>
</organism>
<protein>
    <recommendedName>
        <fullName evidence="3">Chromo domain-containing protein</fullName>
    </recommendedName>
</protein>
<feature type="non-terminal residue" evidence="1">
    <location>
        <position position="119"/>
    </location>
</feature>
<keyword evidence="2" id="KW-1185">Reference proteome</keyword>
<dbReference type="Proteomes" id="UP000054279">
    <property type="component" value="Unassembled WGS sequence"/>
</dbReference>
<proteinExistence type="predicted"/>
<reference evidence="1 2" key="1">
    <citation type="submission" date="2014-06" db="EMBL/GenBank/DDBJ databases">
        <title>Evolutionary Origins and Diversification of the Mycorrhizal Mutualists.</title>
        <authorList>
            <consortium name="DOE Joint Genome Institute"/>
            <consortium name="Mycorrhizal Genomics Consortium"/>
            <person name="Kohler A."/>
            <person name="Kuo A."/>
            <person name="Nagy L.G."/>
            <person name="Floudas D."/>
            <person name="Copeland A."/>
            <person name="Barry K.W."/>
            <person name="Cichocki N."/>
            <person name="Veneault-Fourrey C."/>
            <person name="LaButti K."/>
            <person name="Lindquist E.A."/>
            <person name="Lipzen A."/>
            <person name="Lundell T."/>
            <person name="Morin E."/>
            <person name="Murat C."/>
            <person name="Riley R."/>
            <person name="Ohm R."/>
            <person name="Sun H."/>
            <person name="Tunlid A."/>
            <person name="Henrissat B."/>
            <person name="Grigoriev I.V."/>
            <person name="Hibbett D.S."/>
            <person name="Martin F."/>
        </authorList>
    </citation>
    <scope>NUCLEOTIDE SEQUENCE [LARGE SCALE GENOMIC DNA]</scope>
    <source>
        <strain evidence="1 2">SS14</strain>
    </source>
</reference>
<name>A0A0C9UWI0_SPHS4</name>
<dbReference type="EMBL" id="KN837278">
    <property type="protein sequence ID" value="KIJ29681.1"/>
    <property type="molecule type" value="Genomic_DNA"/>
</dbReference>
<sequence>ESSNVVLELPDELKARKIHLTFHNSLIRPHVPNNDSRFPNREAKAFYDFGNDDKQEWFVEEIIGPEWSNDDYNLESNGLWLPLQTLGDVTWEPLSGVKELKALDRYLELRGIKWPRDLP</sequence>
<evidence type="ECO:0000313" key="2">
    <source>
        <dbReference type="Proteomes" id="UP000054279"/>
    </source>
</evidence>
<evidence type="ECO:0000313" key="1">
    <source>
        <dbReference type="EMBL" id="KIJ29681.1"/>
    </source>
</evidence>